<dbReference type="PROSITE" id="PS50240">
    <property type="entry name" value="TRYPSIN_DOM"/>
    <property type="match status" value="1"/>
</dbReference>
<organism evidence="3 4">
    <name type="scientific">Nicrophorus vespilloides</name>
    <name type="common">Boreal carrion beetle</name>
    <dbReference type="NCBI Taxonomy" id="110193"/>
    <lineage>
        <taxon>Eukaryota</taxon>
        <taxon>Metazoa</taxon>
        <taxon>Ecdysozoa</taxon>
        <taxon>Arthropoda</taxon>
        <taxon>Hexapoda</taxon>
        <taxon>Insecta</taxon>
        <taxon>Pterygota</taxon>
        <taxon>Neoptera</taxon>
        <taxon>Endopterygota</taxon>
        <taxon>Coleoptera</taxon>
        <taxon>Polyphaga</taxon>
        <taxon>Staphyliniformia</taxon>
        <taxon>Silphidae</taxon>
        <taxon>Nicrophorinae</taxon>
        <taxon>Nicrophorus</taxon>
    </lineage>
</organism>
<dbReference type="RefSeq" id="XP_017779063.1">
    <property type="nucleotide sequence ID" value="XM_017923574.1"/>
</dbReference>
<proteinExistence type="predicted"/>
<dbReference type="Pfam" id="PF18322">
    <property type="entry name" value="CLIP_1"/>
    <property type="match status" value="1"/>
</dbReference>
<accession>A0ABM1MWW3</accession>
<dbReference type="InterPro" id="IPR018114">
    <property type="entry name" value="TRYPSIN_HIS"/>
</dbReference>
<reference evidence="4" key="1">
    <citation type="submission" date="2025-08" db="UniProtKB">
        <authorList>
            <consortium name="RefSeq"/>
        </authorList>
    </citation>
    <scope>IDENTIFICATION</scope>
    <source>
        <tissue evidence="4">Whole Larva</tissue>
    </source>
</reference>
<dbReference type="SMART" id="SM00020">
    <property type="entry name" value="Tryp_SPc"/>
    <property type="match status" value="1"/>
</dbReference>
<evidence type="ECO:0000259" key="2">
    <source>
        <dbReference type="PROSITE" id="PS50240"/>
    </source>
</evidence>
<feature type="signal peptide" evidence="1">
    <location>
        <begin position="1"/>
        <end position="16"/>
    </location>
</feature>
<evidence type="ECO:0000313" key="4">
    <source>
        <dbReference type="RefSeq" id="XP_017779063.1"/>
    </source>
</evidence>
<dbReference type="InterPro" id="IPR041515">
    <property type="entry name" value="PPAF-2-like_Clip"/>
</dbReference>
<dbReference type="PANTHER" id="PTHR24258:SF129">
    <property type="entry name" value="LP15124P-RELATED"/>
    <property type="match status" value="1"/>
</dbReference>
<keyword evidence="3" id="KW-1185">Reference proteome</keyword>
<sequence length="343" mass="37995">MWFLTILVLSLPKVQSSGNNSSSCVCMPQQLCSAFHRNGLVDIRFDQGTCTNHYEVCCEKPESLKTRKCGLQKGAMGYRITGSGNVPYFGELPWSTVLFEKKDTERIVYKCGGSLIHHRAVITAAHCVDSVTDGQQWTIRVGEWNMKSRDELLPHQDRSVSEIVIHEHYRRSSLRNDIALLILDHPVEITENVGFICLPPPAAPPLTTNDVRCIASGWGTDAFQMGKHSSILKKVELPIVPRDVCLRSLRSTRLGKLYHLHRSFICAGGEHNQDACTGDGGSPLVCPIPGQPGRFQQVGIVSWGIGCGANNTPGVYTNVALYGDWVDTHLASRSFDTSLYKYH</sequence>
<dbReference type="InterPro" id="IPR009003">
    <property type="entry name" value="Peptidase_S1_PA"/>
</dbReference>
<dbReference type="PROSITE" id="PS00134">
    <property type="entry name" value="TRYPSIN_HIS"/>
    <property type="match status" value="1"/>
</dbReference>
<dbReference type="Pfam" id="PF00089">
    <property type="entry name" value="Trypsin"/>
    <property type="match status" value="1"/>
</dbReference>
<dbReference type="InterPro" id="IPR001314">
    <property type="entry name" value="Peptidase_S1A"/>
</dbReference>
<dbReference type="InterPro" id="IPR043504">
    <property type="entry name" value="Peptidase_S1_PA_chymotrypsin"/>
</dbReference>
<keyword evidence="1" id="KW-0732">Signal</keyword>
<dbReference type="CDD" id="cd00190">
    <property type="entry name" value="Tryp_SPc"/>
    <property type="match status" value="1"/>
</dbReference>
<dbReference type="Gene3D" id="2.40.10.10">
    <property type="entry name" value="Trypsin-like serine proteases"/>
    <property type="match status" value="1"/>
</dbReference>
<feature type="chain" id="PRO_5045389756" evidence="1">
    <location>
        <begin position="17"/>
        <end position="343"/>
    </location>
</feature>
<dbReference type="PANTHER" id="PTHR24258">
    <property type="entry name" value="SERINE PROTEASE-RELATED"/>
    <property type="match status" value="1"/>
</dbReference>
<dbReference type="InterPro" id="IPR001254">
    <property type="entry name" value="Trypsin_dom"/>
</dbReference>
<dbReference type="Proteomes" id="UP000695000">
    <property type="component" value="Unplaced"/>
</dbReference>
<dbReference type="PRINTS" id="PR00722">
    <property type="entry name" value="CHYMOTRYPSIN"/>
</dbReference>
<name>A0ABM1MWW3_NICVS</name>
<evidence type="ECO:0000313" key="3">
    <source>
        <dbReference type="Proteomes" id="UP000695000"/>
    </source>
</evidence>
<feature type="domain" description="Peptidase S1" evidence="2">
    <location>
        <begin position="80"/>
        <end position="331"/>
    </location>
</feature>
<protein>
    <submittedName>
        <fullName evidence="4">Tryptase beta-2-like</fullName>
    </submittedName>
</protein>
<dbReference type="SUPFAM" id="SSF50494">
    <property type="entry name" value="Trypsin-like serine proteases"/>
    <property type="match status" value="1"/>
</dbReference>
<evidence type="ECO:0000256" key="1">
    <source>
        <dbReference type="SAM" id="SignalP"/>
    </source>
</evidence>
<gene>
    <name evidence="4" type="primary">LOC108564507</name>
</gene>
<dbReference type="GeneID" id="108564507"/>